<dbReference type="RefSeq" id="WP_092884032.1">
    <property type="nucleotide sequence ID" value="NZ_FOOI01000008.1"/>
</dbReference>
<dbReference type="Proteomes" id="UP000533017">
    <property type="component" value="Unassembled WGS sequence"/>
</dbReference>
<evidence type="ECO:0000313" key="1">
    <source>
        <dbReference type="EMBL" id="NYH86662.1"/>
    </source>
</evidence>
<evidence type="ECO:0000313" key="3">
    <source>
        <dbReference type="Proteomes" id="UP000199052"/>
    </source>
</evidence>
<evidence type="ECO:0000313" key="2">
    <source>
        <dbReference type="EMBL" id="SFG78486.1"/>
    </source>
</evidence>
<dbReference type="Proteomes" id="UP000199052">
    <property type="component" value="Unassembled WGS sequence"/>
</dbReference>
<keyword evidence="4" id="KW-1185">Reference proteome</keyword>
<dbReference type="STRING" id="504797.SAMN05421678_108248"/>
<dbReference type="AlphaFoldDB" id="A0A1I2UU67"/>
<sequence>MSPAAPFTERQQAQLQYRHALNARTVPALGSRDETVESLREARRQTLRAALLCIRLALEGPDQILFSEPSNDDLHVMLGTLEEALEGMPAPAPPAATPEQATVWFRR</sequence>
<dbReference type="EMBL" id="FOOI01000008">
    <property type="protein sequence ID" value="SFG78486.1"/>
    <property type="molecule type" value="Genomic_DNA"/>
</dbReference>
<proteinExistence type="predicted"/>
<protein>
    <submittedName>
        <fullName evidence="2">Uncharacterized protein</fullName>
    </submittedName>
</protein>
<reference evidence="2 3" key="1">
    <citation type="submission" date="2016-10" db="EMBL/GenBank/DDBJ databases">
        <authorList>
            <person name="de Groot N.N."/>
        </authorList>
    </citation>
    <scope>NUCLEOTIDE SEQUENCE [LARGE SCALE GENOMIC DNA]</scope>
    <source>
        <strain evidence="2 3">CPCC 202808</strain>
    </source>
</reference>
<dbReference type="EMBL" id="JACBZA010000001">
    <property type="protein sequence ID" value="NYH86662.1"/>
    <property type="molecule type" value="Genomic_DNA"/>
</dbReference>
<gene>
    <name evidence="1" type="ORF">FHR37_005513</name>
    <name evidence="2" type="ORF">SAMN05421678_108248</name>
</gene>
<accession>A0A1I2UU67</accession>
<organism evidence="2 3">
    <name type="scientific">Actinopolymorpha cephalotaxi</name>
    <dbReference type="NCBI Taxonomy" id="504797"/>
    <lineage>
        <taxon>Bacteria</taxon>
        <taxon>Bacillati</taxon>
        <taxon>Actinomycetota</taxon>
        <taxon>Actinomycetes</taxon>
        <taxon>Propionibacteriales</taxon>
        <taxon>Actinopolymorphaceae</taxon>
        <taxon>Actinopolymorpha</taxon>
    </lineage>
</organism>
<reference evidence="1 4" key="2">
    <citation type="submission" date="2020-07" db="EMBL/GenBank/DDBJ databases">
        <title>Sequencing the genomes of 1000 actinobacteria strains.</title>
        <authorList>
            <person name="Klenk H.-P."/>
        </authorList>
    </citation>
    <scope>NUCLEOTIDE SEQUENCE [LARGE SCALE GENOMIC DNA]</scope>
    <source>
        <strain evidence="1 4">DSM 45117</strain>
    </source>
</reference>
<name>A0A1I2UU67_9ACTN</name>
<evidence type="ECO:0000313" key="4">
    <source>
        <dbReference type="Proteomes" id="UP000533017"/>
    </source>
</evidence>